<feature type="transmembrane region" description="Helical" evidence="1">
    <location>
        <begin position="42"/>
        <end position="62"/>
    </location>
</feature>
<keyword evidence="1" id="KW-0472">Membrane</keyword>
<dbReference type="RefSeq" id="WP_187005616.1">
    <property type="nucleotide sequence ID" value="NZ_JACRWD010000001.1"/>
</dbReference>
<dbReference type="EMBL" id="JACRWD010000001">
    <property type="protein sequence ID" value="MBC6003356.1"/>
    <property type="molecule type" value="Genomic_DNA"/>
</dbReference>
<protein>
    <recommendedName>
        <fullName evidence="4">Conjugal transfer protein</fullName>
    </recommendedName>
</protein>
<evidence type="ECO:0000256" key="1">
    <source>
        <dbReference type="SAM" id="Phobius"/>
    </source>
</evidence>
<gene>
    <name evidence="2" type="ORF">H8891_06050</name>
</gene>
<comment type="caution">
    <text evidence="2">The sequence shown here is derived from an EMBL/GenBank/DDBJ whole genome shotgun (WGS) entry which is preliminary data.</text>
</comment>
<feature type="transmembrane region" description="Helical" evidence="1">
    <location>
        <begin position="68"/>
        <end position="87"/>
    </location>
</feature>
<name>A0ABR7K2L3_9FIRM</name>
<accession>A0ABR7K2L3</accession>
<reference evidence="2 3" key="1">
    <citation type="submission" date="2020-08" db="EMBL/GenBank/DDBJ databases">
        <authorList>
            <person name="Liu C."/>
            <person name="Sun Q."/>
        </authorList>
    </citation>
    <scope>NUCLEOTIDE SEQUENCE [LARGE SCALE GENOMIC DNA]</scope>
    <source>
        <strain evidence="2 3">NSJ-45</strain>
    </source>
</reference>
<sequence length="89" mass="10116">MSPFKQTFDVEWNFNPFKGVEEFFSNKWNEFLTELITTITELSSDVCLIAGLVAAILFIFGWKKGKDIPILAWAIHLIIQIIGKVILGV</sequence>
<evidence type="ECO:0000313" key="2">
    <source>
        <dbReference type="EMBL" id="MBC6003356.1"/>
    </source>
</evidence>
<dbReference type="Proteomes" id="UP000611796">
    <property type="component" value="Unassembled WGS sequence"/>
</dbReference>
<organism evidence="2 3">
    <name type="scientific">Paeniclostridium hominis</name>
    <dbReference type="NCBI Taxonomy" id="2764329"/>
    <lineage>
        <taxon>Bacteria</taxon>
        <taxon>Bacillati</taxon>
        <taxon>Bacillota</taxon>
        <taxon>Clostridia</taxon>
        <taxon>Peptostreptococcales</taxon>
        <taxon>Peptostreptococcaceae</taxon>
        <taxon>Paeniclostridium</taxon>
    </lineage>
</organism>
<keyword evidence="1" id="KW-0812">Transmembrane</keyword>
<evidence type="ECO:0008006" key="4">
    <source>
        <dbReference type="Google" id="ProtNLM"/>
    </source>
</evidence>
<keyword evidence="3" id="KW-1185">Reference proteome</keyword>
<keyword evidence="1" id="KW-1133">Transmembrane helix</keyword>
<proteinExistence type="predicted"/>
<evidence type="ECO:0000313" key="3">
    <source>
        <dbReference type="Proteomes" id="UP000611796"/>
    </source>
</evidence>